<evidence type="ECO:0000256" key="2">
    <source>
        <dbReference type="ARBA" id="ARBA00004873"/>
    </source>
</evidence>
<evidence type="ECO:0000256" key="5">
    <source>
        <dbReference type="ARBA" id="ARBA00012266"/>
    </source>
</evidence>
<reference evidence="18 19" key="1">
    <citation type="submission" date="2017-08" db="EMBL/GenBank/DDBJ databases">
        <title>The complete genome sequence of moderately halophilic actinomycete Actinopolyspora erythraea YIM 90600, the producer of novel erythromycin, novel actinopolysporins A-C and tubercidin.</title>
        <authorList>
            <person name="Yin M."/>
            <person name="Tang S."/>
        </authorList>
    </citation>
    <scope>NUCLEOTIDE SEQUENCE [LARGE SCALE GENOMIC DNA]</scope>
    <source>
        <strain evidence="18 19">YIM 90600</strain>
    </source>
</reference>
<dbReference type="PANTHER" id="PTHR11236:SF46">
    <property type="entry name" value="ANTHRANILATE SYNTHASE COMPONENT 1"/>
    <property type="match status" value="1"/>
</dbReference>
<organism evidence="18 19">
    <name type="scientific">Actinopolyspora erythraea</name>
    <dbReference type="NCBI Taxonomy" id="414996"/>
    <lineage>
        <taxon>Bacteria</taxon>
        <taxon>Bacillati</taxon>
        <taxon>Actinomycetota</taxon>
        <taxon>Actinomycetes</taxon>
        <taxon>Actinopolysporales</taxon>
        <taxon>Actinopolysporaceae</taxon>
        <taxon>Actinopolyspora</taxon>
    </lineage>
</organism>
<comment type="pathway">
    <text evidence="2">Amino-acid biosynthesis; L-tryptophan biosynthesis; L-tryptophan from chorismate: step 1/5.</text>
</comment>
<evidence type="ECO:0000313" key="18">
    <source>
        <dbReference type="EMBL" id="ASU80282.1"/>
    </source>
</evidence>
<dbReference type="RefSeq" id="WP_084133816.1">
    <property type="nucleotide sequence ID" value="NZ_CP022752.1"/>
</dbReference>
<comment type="catalytic activity">
    <reaction evidence="14">
        <text>chorismate + L-glutamine = anthranilate + pyruvate + L-glutamate + H(+)</text>
        <dbReference type="Rhea" id="RHEA:21732"/>
        <dbReference type="ChEBI" id="CHEBI:15361"/>
        <dbReference type="ChEBI" id="CHEBI:15378"/>
        <dbReference type="ChEBI" id="CHEBI:16567"/>
        <dbReference type="ChEBI" id="CHEBI:29748"/>
        <dbReference type="ChEBI" id="CHEBI:29985"/>
        <dbReference type="ChEBI" id="CHEBI:58359"/>
        <dbReference type="EC" id="4.1.3.27"/>
    </reaction>
</comment>
<dbReference type="Gene3D" id="3.60.120.10">
    <property type="entry name" value="Anthranilate synthase"/>
    <property type="match status" value="1"/>
</dbReference>
<feature type="domain" description="Anthranilate synthase component I N-terminal" evidence="17">
    <location>
        <begin position="43"/>
        <end position="166"/>
    </location>
</feature>
<dbReference type="GO" id="GO:0046872">
    <property type="term" value="F:metal ion binding"/>
    <property type="evidence" value="ECO:0007669"/>
    <property type="project" value="UniProtKB-KW"/>
</dbReference>
<feature type="domain" description="Chorismate-utilising enzyme C-terminal" evidence="16">
    <location>
        <begin position="225"/>
        <end position="479"/>
    </location>
</feature>
<dbReference type="EC" id="4.1.3.27" evidence="5"/>
<evidence type="ECO:0000256" key="7">
    <source>
        <dbReference type="ARBA" id="ARBA00022605"/>
    </source>
</evidence>
<dbReference type="SUPFAM" id="SSF56322">
    <property type="entry name" value="ADC synthase"/>
    <property type="match status" value="1"/>
</dbReference>
<evidence type="ECO:0000256" key="12">
    <source>
        <dbReference type="ARBA" id="ARBA00023239"/>
    </source>
</evidence>
<accession>A0A223RWM8</accession>
<evidence type="ECO:0000256" key="11">
    <source>
        <dbReference type="ARBA" id="ARBA00023141"/>
    </source>
</evidence>
<evidence type="ECO:0000256" key="14">
    <source>
        <dbReference type="ARBA" id="ARBA00047683"/>
    </source>
</evidence>
<dbReference type="Pfam" id="PF04715">
    <property type="entry name" value="Anth_synt_I_N"/>
    <property type="match status" value="1"/>
</dbReference>
<keyword evidence="12" id="KW-0456">Lyase</keyword>
<protein>
    <recommendedName>
        <fullName evidence="6">Anthranilate synthase component 1</fullName>
        <ecNumber evidence="5">4.1.3.27</ecNumber>
    </recommendedName>
</protein>
<keyword evidence="11" id="KW-0057">Aromatic amino acid biosynthesis</keyword>
<dbReference type="OrthoDB" id="3518032at2"/>
<evidence type="ECO:0000256" key="13">
    <source>
        <dbReference type="ARBA" id="ARBA00025634"/>
    </source>
</evidence>
<dbReference type="InterPro" id="IPR006805">
    <property type="entry name" value="Anth_synth_I_N"/>
</dbReference>
<dbReference type="AlphaFoldDB" id="A0A223RWM8"/>
<sequence length="494" mass="54163">MTRYLEDTARQTRDPECVPGPAEAATLAVDYPVIPLYREFLADTITPVTLFAQLCGSDEPGFLLEDVPTSGESGRYSYIGYRPKPLEIDSEDPLTTVCELVEQSIAPVPGLPPFHGGVVGYLGYETARHFENLPVAEEPAPNLPESAFLLTDDLVVVDHATRKLLLVTLHRPNQESYSEAVRRIDLMQSGLRTTVLPGPEDGPVPATDPDSDPADLDEWRSNFSREEYERRVRRAREYIAAGDAFQIVLSQRFSKPLRADPIDVYRQLRATNPSPYLYHVSLGNGRHIIGASPELLVKNEGGRVQTRPLAGTRRRNPDANDDLALENELLDDEKEKAEHVMLVDLGRNDLGRVSRTGSVRVDRLMEVERFSHVMHLSSTVSGRLTSDADALDALRATFPAGTLSGAPKIRAMEIISELEQQRRGVYGGALGCISHGGNADLAIALRTLVVADGMVHAQAGAGVVVDSDPTAEYQETLHKARALFAAVRRAEAMS</sequence>
<evidence type="ECO:0000313" key="19">
    <source>
        <dbReference type="Proteomes" id="UP000215043"/>
    </source>
</evidence>
<dbReference type="PRINTS" id="PR00095">
    <property type="entry name" value="ANTSNTHASEI"/>
</dbReference>
<comment type="subunit">
    <text evidence="4">Heterotetramer consisting of two non-identical subunits: a beta subunit (TrpG) and a large alpha subunit (TrpE).</text>
</comment>
<evidence type="ECO:0000259" key="17">
    <source>
        <dbReference type="Pfam" id="PF04715"/>
    </source>
</evidence>
<keyword evidence="10" id="KW-0460">Magnesium</keyword>
<name>A0A223RWM8_9ACTN</name>
<proteinExistence type="inferred from homology"/>
<evidence type="ECO:0000256" key="10">
    <source>
        <dbReference type="ARBA" id="ARBA00022842"/>
    </source>
</evidence>
<keyword evidence="7" id="KW-0028">Amino-acid biosynthesis</keyword>
<evidence type="ECO:0000256" key="6">
    <source>
        <dbReference type="ARBA" id="ARBA00020653"/>
    </source>
</evidence>
<dbReference type="EMBL" id="CP022752">
    <property type="protein sequence ID" value="ASU80282.1"/>
    <property type="molecule type" value="Genomic_DNA"/>
</dbReference>
<evidence type="ECO:0000256" key="3">
    <source>
        <dbReference type="ARBA" id="ARBA00009562"/>
    </source>
</evidence>
<keyword evidence="9" id="KW-0822">Tryptophan biosynthesis</keyword>
<dbReference type="PANTHER" id="PTHR11236">
    <property type="entry name" value="AMINOBENZOATE/ANTHRANILATE SYNTHASE"/>
    <property type="match status" value="1"/>
</dbReference>
<comment type="function">
    <text evidence="13">Part of a heterotetrameric complex that catalyzes the two-step biosynthesis of anthranilate, an intermediate in the biosynthesis of L-tryptophan. In the first step, the glutamine-binding beta subunit (TrpG) of anthranilate synthase (AS) provides the glutamine amidotransferase activity which generates ammonia as a substrate that, along with chorismate, is used in the second step, catalyzed by the large alpha subunit of AS (TrpE) to produce anthranilate. In the absence of TrpG, TrpE can synthesize anthranilate directly from chorismate and high concentrations of ammonia.</text>
</comment>
<dbReference type="Pfam" id="PF00425">
    <property type="entry name" value="Chorismate_bind"/>
    <property type="match status" value="1"/>
</dbReference>
<dbReference type="GO" id="GO:0004049">
    <property type="term" value="F:anthranilate synthase activity"/>
    <property type="evidence" value="ECO:0007669"/>
    <property type="project" value="UniProtKB-EC"/>
</dbReference>
<evidence type="ECO:0000259" key="16">
    <source>
        <dbReference type="Pfam" id="PF00425"/>
    </source>
</evidence>
<gene>
    <name evidence="18" type="ORF">CDG81_20660</name>
</gene>
<keyword evidence="8" id="KW-0479">Metal-binding</keyword>
<comment type="cofactor">
    <cofactor evidence="1">
        <name>Mg(2+)</name>
        <dbReference type="ChEBI" id="CHEBI:18420"/>
    </cofactor>
</comment>
<evidence type="ECO:0000256" key="4">
    <source>
        <dbReference type="ARBA" id="ARBA00011575"/>
    </source>
</evidence>
<evidence type="ECO:0000256" key="8">
    <source>
        <dbReference type="ARBA" id="ARBA00022723"/>
    </source>
</evidence>
<dbReference type="KEGG" id="aey:CDG81_20660"/>
<evidence type="ECO:0000256" key="15">
    <source>
        <dbReference type="SAM" id="MobiDB-lite"/>
    </source>
</evidence>
<dbReference type="InterPro" id="IPR005801">
    <property type="entry name" value="ADC_synthase"/>
</dbReference>
<dbReference type="Proteomes" id="UP000215043">
    <property type="component" value="Chromosome"/>
</dbReference>
<dbReference type="InterPro" id="IPR019999">
    <property type="entry name" value="Anth_synth_I-like"/>
</dbReference>
<comment type="similarity">
    <text evidence="3">Belongs to the anthranilate synthase component I family.</text>
</comment>
<evidence type="ECO:0000256" key="1">
    <source>
        <dbReference type="ARBA" id="ARBA00001946"/>
    </source>
</evidence>
<evidence type="ECO:0000256" key="9">
    <source>
        <dbReference type="ARBA" id="ARBA00022822"/>
    </source>
</evidence>
<dbReference type="InterPro" id="IPR015890">
    <property type="entry name" value="Chorismate_C"/>
</dbReference>
<feature type="region of interest" description="Disordered" evidence="15">
    <location>
        <begin position="194"/>
        <end position="218"/>
    </location>
</feature>
<dbReference type="GO" id="GO:0000162">
    <property type="term" value="P:L-tryptophan biosynthetic process"/>
    <property type="evidence" value="ECO:0007669"/>
    <property type="project" value="UniProtKB-KW"/>
</dbReference>